<dbReference type="NCBIfam" id="NF003483">
    <property type="entry name" value="PRK05159.1"/>
    <property type="match status" value="1"/>
</dbReference>
<dbReference type="PANTHER" id="PTHR43450">
    <property type="entry name" value="ASPARTYL-TRNA SYNTHETASE"/>
    <property type="match status" value="1"/>
</dbReference>
<dbReference type="GO" id="GO:0003723">
    <property type="term" value="F:RNA binding"/>
    <property type="evidence" value="ECO:0007669"/>
    <property type="project" value="TreeGrafter"/>
</dbReference>
<comment type="catalytic activity">
    <reaction evidence="9">
        <text>tRNA(Asp) + L-aspartate + ATP = L-aspartyl-tRNA(Asp) + AMP + diphosphate</text>
        <dbReference type="Rhea" id="RHEA:19649"/>
        <dbReference type="Rhea" id="RHEA-COMP:9660"/>
        <dbReference type="Rhea" id="RHEA-COMP:9678"/>
        <dbReference type="ChEBI" id="CHEBI:29991"/>
        <dbReference type="ChEBI" id="CHEBI:30616"/>
        <dbReference type="ChEBI" id="CHEBI:33019"/>
        <dbReference type="ChEBI" id="CHEBI:78442"/>
        <dbReference type="ChEBI" id="CHEBI:78516"/>
        <dbReference type="ChEBI" id="CHEBI:456215"/>
        <dbReference type="EC" id="6.1.1.12"/>
    </reaction>
</comment>
<dbReference type="Gene3D" id="3.30.930.10">
    <property type="entry name" value="Bira Bifunctional Protein, Domain 2"/>
    <property type="match status" value="1"/>
</dbReference>
<dbReference type="Gene3D" id="2.40.50.140">
    <property type="entry name" value="Nucleic acid-binding proteins"/>
    <property type="match status" value="1"/>
</dbReference>
<keyword evidence="8 9" id="KW-0030">Aminoacyl-tRNA synthetase</keyword>
<dbReference type="GO" id="GO:0005524">
    <property type="term" value="F:ATP binding"/>
    <property type="evidence" value="ECO:0007669"/>
    <property type="project" value="UniProtKB-UniRule"/>
</dbReference>
<name>A0A1F6DGY4_9BACT</name>
<comment type="function">
    <text evidence="9">Catalyzes the attachment of L-aspartate to tRNA(Asp) in a two-step reaction: L-aspartate is first activated by ATP to form Asp-AMP and then transferred to the acceptor end of tRNA(Asp).</text>
</comment>
<evidence type="ECO:0000256" key="9">
    <source>
        <dbReference type="HAMAP-Rule" id="MF_02075"/>
    </source>
</evidence>
<feature type="binding site" evidence="9">
    <location>
        <position position="213"/>
    </location>
    <ligand>
        <name>L-aspartate</name>
        <dbReference type="ChEBI" id="CHEBI:29991"/>
    </ligand>
</feature>
<dbReference type="HAMAP" id="MF_02075">
    <property type="entry name" value="Asp_tRNA_synth_type2"/>
    <property type="match status" value="1"/>
</dbReference>
<dbReference type="PRINTS" id="PR01042">
    <property type="entry name" value="TRNASYNTHASP"/>
</dbReference>
<sequence>MERILIADLSAHLETEVLIRASVDVARQQGKMAFFDFRDRSGAVQGVVFGKPDVLEVAKELKQEYAVEVKGIVHKRPEKMVNANVQNGDIELEITGITIVNAAEPMPFDLDGDLNLDTLLDNRPLTLRRKRERAVFKVQATITKAWREYLDGEGFTEFQAPKLVGGDAEGGSEVFKVDYFDDKKAFLATSPQLYKQMMVGVFERVYTIGQMFRAERSATTRHLSEISMMDFEMGHVTSYLDVIATVSGLVKHITKRVEETCANELAFLGAEKVLVPEVIPVLSLAEIHDIIQKETGVDKHAELDMEPEDERFICEYAAKNLGSDFVFVTQFPTAKRAFYTKANVENPEYSDSFDLLFRGLEMCSGAERISNHDDLVAKIASRGMDPEKFAFYLQAFKHGIPRHGGIGMGLERMTMKFCGLGNVKEATLFPRDMNRIDTLLS</sequence>
<dbReference type="SUPFAM" id="SSF50249">
    <property type="entry name" value="Nucleic acid-binding proteins"/>
    <property type="match status" value="1"/>
</dbReference>
<comment type="caution">
    <text evidence="9">Lacks conserved residue(s) required for the propagation of feature annotation.</text>
</comment>
<evidence type="ECO:0000259" key="10">
    <source>
        <dbReference type="PROSITE" id="PS50862"/>
    </source>
</evidence>
<feature type="binding site" evidence="9">
    <location>
        <position position="364"/>
    </location>
    <ligand>
        <name>L-aspartate</name>
        <dbReference type="ChEBI" id="CHEBI:29991"/>
    </ligand>
</feature>
<accession>A0A1F6DGY4</accession>
<dbReference type="GO" id="GO:0005829">
    <property type="term" value="C:cytosol"/>
    <property type="evidence" value="ECO:0007669"/>
    <property type="project" value="TreeGrafter"/>
</dbReference>
<feature type="binding site" evidence="9">
    <location>
        <begin position="221"/>
        <end position="223"/>
    </location>
    <ligand>
        <name>ATP</name>
        <dbReference type="ChEBI" id="CHEBI:30616"/>
    </ligand>
</feature>
<feature type="binding site" evidence="9">
    <location>
        <begin position="409"/>
        <end position="412"/>
    </location>
    <ligand>
        <name>ATP</name>
        <dbReference type="ChEBI" id="CHEBI:30616"/>
    </ligand>
</feature>
<comment type="similarity">
    <text evidence="2 9">Belongs to the class-II aminoacyl-tRNA synthetase family. Type 2 subfamily.</text>
</comment>
<dbReference type="EC" id="6.1.1.12" evidence="9"/>
<dbReference type="InterPro" id="IPR004364">
    <property type="entry name" value="Aa-tRNA-synt_II"/>
</dbReference>
<feature type="domain" description="Aminoacyl-transfer RNA synthetases class-II family profile" evidence="10">
    <location>
        <begin position="136"/>
        <end position="430"/>
    </location>
</feature>
<evidence type="ECO:0000256" key="4">
    <source>
        <dbReference type="ARBA" id="ARBA00022598"/>
    </source>
</evidence>
<dbReference type="STRING" id="1798492.A3C89_00025"/>
<organism evidence="11 12">
    <name type="scientific">Candidatus Kaiserbacteria bacterium RIFCSPHIGHO2_02_FULL_50_50</name>
    <dbReference type="NCBI Taxonomy" id="1798492"/>
    <lineage>
        <taxon>Bacteria</taxon>
        <taxon>Candidatus Kaiseribacteriota</taxon>
    </lineage>
</organism>
<keyword evidence="4 9" id="KW-0436">Ligase</keyword>
<proteinExistence type="inferred from homology"/>
<evidence type="ECO:0000256" key="6">
    <source>
        <dbReference type="ARBA" id="ARBA00022840"/>
    </source>
</evidence>
<dbReference type="Pfam" id="PF01336">
    <property type="entry name" value="tRNA_anti-codon"/>
    <property type="match status" value="1"/>
</dbReference>
<dbReference type="GO" id="GO:0004815">
    <property type="term" value="F:aspartate-tRNA ligase activity"/>
    <property type="evidence" value="ECO:0007669"/>
    <property type="project" value="UniProtKB-UniRule"/>
</dbReference>
<comment type="subcellular location">
    <subcellularLocation>
        <location evidence="1 9">Cytoplasm</location>
    </subcellularLocation>
</comment>
<evidence type="ECO:0000313" key="11">
    <source>
        <dbReference type="EMBL" id="OGG60580.1"/>
    </source>
</evidence>
<keyword evidence="3 9" id="KW-0963">Cytoplasm</keyword>
<evidence type="ECO:0000256" key="8">
    <source>
        <dbReference type="ARBA" id="ARBA00023146"/>
    </source>
</evidence>
<dbReference type="Pfam" id="PF00152">
    <property type="entry name" value="tRNA-synt_2"/>
    <property type="match status" value="1"/>
</dbReference>
<dbReference type="Proteomes" id="UP000178794">
    <property type="component" value="Unassembled WGS sequence"/>
</dbReference>
<feature type="binding site" evidence="9">
    <location>
        <position position="361"/>
    </location>
    <ligand>
        <name>ATP</name>
        <dbReference type="ChEBI" id="CHEBI:30616"/>
    </ligand>
</feature>
<dbReference type="InterPro" id="IPR004365">
    <property type="entry name" value="NA-bd_OB_tRNA"/>
</dbReference>
<protein>
    <recommendedName>
        <fullName evidence="9">Aspartate--tRNA ligase</fullName>
        <ecNumber evidence="9">6.1.1.12</ecNumber>
    </recommendedName>
    <alternativeName>
        <fullName evidence="9">Aspartyl-tRNA synthetase</fullName>
        <shortName evidence="9">AspRS</shortName>
    </alternativeName>
</protein>
<evidence type="ECO:0000256" key="1">
    <source>
        <dbReference type="ARBA" id="ARBA00004496"/>
    </source>
</evidence>
<keyword evidence="7 9" id="KW-0648">Protein biosynthesis</keyword>
<dbReference type="InterPro" id="IPR002312">
    <property type="entry name" value="Asp/Asn-tRNA-synth_IIb"/>
</dbReference>
<evidence type="ECO:0000256" key="5">
    <source>
        <dbReference type="ARBA" id="ARBA00022741"/>
    </source>
</evidence>
<feature type="binding site" evidence="9">
    <location>
        <position position="169"/>
    </location>
    <ligand>
        <name>L-aspartate</name>
        <dbReference type="ChEBI" id="CHEBI:29991"/>
    </ligand>
</feature>
<evidence type="ECO:0000313" key="12">
    <source>
        <dbReference type="Proteomes" id="UP000178794"/>
    </source>
</evidence>
<keyword evidence="6 9" id="KW-0067">ATP-binding</keyword>
<feature type="binding site" evidence="9">
    <location>
        <begin position="213"/>
        <end position="215"/>
    </location>
    <ligand>
        <name>ATP</name>
        <dbReference type="ChEBI" id="CHEBI:30616"/>
    </ligand>
</feature>
<dbReference type="PROSITE" id="PS50862">
    <property type="entry name" value="AA_TRNA_LIGASE_II"/>
    <property type="match status" value="1"/>
</dbReference>
<feature type="region of interest" description="Aspartate" evidence="9">
    <location>
        <begin position="192"/>
        <end position="195"/>
    </location>
</feature>
<keyword evidence="5 9" id="KW-0547">Nucleotide-binding</keyword>
<dbReference type="GO" id="GO:0017101">
    <property type="term" value="C:aminoacyl-tRNA synthetase multienzyme complex"/>
    <property type="evidence" value="ECO:0007669"/>
    <property type="project" value="TreeGrafter"/>
</dbReference>
<reference evidence="11 12" key="1">
    <citation type="journal article" date="2016" name="Nat. Commun.">
        <title>Thousands of microbial genomes shed light on interconnected biogeochemical processes in an aquifer system.</title>
        <authorList>
            <person name="Anantharaman K."/>
            <person name="Brown C.T."/>
            <person name="Hug L.A."/>
            <person name="Sharon I."/>
            <person name="Castelle C.J."/>
            <person name="Probst A.J."/>
            <person name="Thomas B.C."/>
            <person name="Singh A."/>
            <person name="Wilkins M.J."/>
            <person name="Karaoz U."/>
            <person name="Brodie E.L."/>
            <person name="Williams K.H."/>
            <person name="Hubbard S.S."/>
            <person name="Banfield J.F."/>
        </authorList>
    </citation>
    <scope>NUCLEOTIDE SEQUENCE [LARGE SCALE GENOMIC DNA]</scope>
</reference>
<dbReference type="PANTHER" id="PTHR43450:SF1">
    <property type="entry name" value="ASPARTATE--TRNA LIGASE, CYTOPLASMIC"/>
    <property type="match status" value="1"/>
</dbReference>
<feature type="binding site" evidence="9">
    <location>
        <position position="368"/>
    </location>
    <ligand>
        <name>L-aspartate</name>
        <dbReference type="ChEBI" id="CHEBI:29991"/>
    </ligand>
</feature>
<comment type="subunit">
    <text evidence="9">Homodimer.</text>
</comment>
<dbReference type="InterPro" id="IPR004523">
    <property type="entry name" value="Asp-tRNA_synthase_2"/>
</dbReference>
<evidence type="ECO:0000256" key="2">
    <source>
        <dbReference type="ARBA" id="ARBA00005312"/>
    </source>
</evidence>
<dbReference type="GO" id="GO:0006422">
    <property type="term" value="P:aspartyl-tRNA aminoacylation"/>
    <property type="evidence" value="ECO:0007669"/>
    <property type="project" value="UniProtKB-UniRule"/>
</dbReference>
<dbReference type="InterPro" id="IPR045864">
    <property type="entry name" value="aa-tRNA-synth_II/BPL/LPL"/>
</dbReference>
<dbReference type="EMBL" id="MFLF01000001">
    <property type="protein sequence ID" value="OGG60580.1"/>
    <property type="molecule type" value="Genomic_DNA"/>
</dbReference>
<evidence type="ECO:0000256" key="7">
    <source>
        <dbReference type="ARBA" id="ARBA00022917"/>
    </source>
</evidence>
<evidence type="ECO:0000256" key="3">
    <source>
        <dbReference type="ARBA" id="ARBA00022490"/>
    </source>
</evidence>
<gene>
    <name evidence="9" type="primary">aspS</name>
    <name evidence="11" type="ORF">A3C89_00025</name>
</gene>
<dbReference type="SUPFAM" id="SSF55681">
    <property type="entry name" value="Class II aaRS and biotin synthetases"/>
    <property type="match status" value="1"/>
</dbReference>
<dbReference type="InterPro" id="IPR012340">
    <property type="entry name" value="NA-bd_OB-fold"/>
</dbReference>
<dbReference type="InterPro" id="IPR006195">
    <property type="entry name" value="aa-tRNA-synth_II"/>
</dbReference>
<comment type="caution">
    <text evidence="11">The sequence shown here is derived from an EMBL/GenBank/DDBJ whole genome shotgun (WGS) entry which is preliminary data.</text>
</comment>
<dbReference type="AlphaFoldDB" id="A0A1F6DGY4"/>